<dbReference type="AlphaFoldDB" id="A0A0D2KR73"/>
<reference evidence="3" key="1">
    <citation type="submission" date="2014-04" db="EMBL/GenBank/DDBJ databases">
        <title>Evolutionary Origins and Diversification of the Mycorrhizal Mutualists.</title>
        <authorList>
            <consortium name="DOE Joint Genome Institute"/>
            <consortium name="Mycorrhizal Genomics Consortium"/>
            <person name="Kohler A."/>
            <person name="Kuo A."/>
            <person name="Nagy L.G."/>
            <person name="Floudas D."/>
            <person name="Copeland A."/>
            <person name="Barry K.W."/>
            <person name="Cichocki N."/>
            <person name="Veneault-Fourrey C."/>
            <person name="LaButti K."/>
            <person name="Lindquist E.A."/>
            <person name="Lipzen A."/>
            <person name="Lundell T."/>
            <person name="Morin E."/>
            <person name="Murat C."/>
            <person name="Riley R."/>
            <person name="Ohm R."/>
            <person name="Sun H."/>
            <person name="Tunlid A."/>
            <person name="Henrissat B."/>
            <person name="Grigoriev I.V."/>
            <person name="Hibbett D.S."/>
            <person name="Martin F."/>
        </authorList>
    </citation>
    <scope>NUCLEOTIDE SEQUENCE [LARGE SCALE GENOMIC DNA]</scope>
    <source>
        <strain evidence="3">FD-334 SS-4</strain>
    </source>
</reference>
<dbReference type="OrthoDB" id="3254233at2759"/>
<dbReference type="Proteomes" id="UP000054270">
    <property type="component" value="Unassembled WGS sequence"/>
</dbReference>
<accession>A0A0D2KR73</accession>
<keyword evidence="3" id="KW-1185">Reference proteome</keyword>
<feature type="region of interest" description="Disordered" evidence="1">
    <location>
        <begin position="1"/>
        <end position="37"/>
    </location>
</feature>
<organism evidence="2 3">
    <name type="scientific">Hypholoma sublateritium (strain FD-334 SS-4)</name>
    <dbReference type="NCBI Taxonomy" id="945553"/>
    <lineage>
        <taxon>Eukaryota</taxon>
        <taxon>Fungi</taxon>
        <taxon>Dikarya</taxon>
        <taxon>Basidiomycota</taxon>
        <taxon>Agaricomycotina</taxon>
        <taxon>Agaricomycetes</taxon>
        <taxon>Agaricomycetidae</taxon>
        <taxon>Agaricales</taxon>
        <taxon>Agaricineae</taxon>
        <taxon>Strophariaceae</taxon>
        <taxon>Hypholoma</taxon>
    </lineage>
</organism>
<dbReference type="EMBL" id="KN817608">
    <property type="protein sequence ID" value="KJA17142.1"/>
    <property type="molecule type" value="Genomic_DNA"/>
</dbReference>
<sequence>MAPRRDQVPSADQSQVEHGGTTEPKPRSASASMAQAGAGGNAAIDMFAKFAKNPDTEKKPVMVARSEQYGLNPKYLRHNVWDEKSVSLPFSMSQWTETARPLAYIPTAELDNPIASHTICHNTDLFKIVMPINVDKFESLLQNHPNPLFVVSVCNGLREGFWPWADTLRDGYPATHNASYPTPLEEHKSAFLRAQ</sequence>
<protein>
    <submittedName>
        <fullName evidence="2">Uncharacterized protein</fullName>
    </submittedName>
</protein>
<evidence type="ECO:0000313" key="2">
    <source>
        <dbReference type="EMBL" id="KJA17142.1"/>
    </source>
</evidence>
<proteinExistence type="predicted"/>
<gene>
    <name evidence="2" type="ORF">HYPSUDRAFT_206414</name>
</gene>
<name>A0A0D2KR73_HYPSF</name>
<evidence type="ECO:0000313" key="3">
    <source>
        <dbReference type="Proteomes" id="UP000054270"/>
    </source>
</evidence>
<dbReference type="STRING" id="945553.A0A0D2KR73"/>
<evidence type="ECO:0000256" key="1">
    <source>
        <dbReference type="SAM" id="MobiDB-lite"/>
    </source>
</evidence>